<dbReference type="EMBL" id="JQ844164">
    <property type="protein sequence ID" value="AGS51565.1"/>
    <property type="molecule type" value="Genomic_DNA"/>
</dbReference>
<dbReference type="AlphaFoldDB" id="A0A806JXV3"/>
<accession>A0A806JXV3</accession>
<reference evidence="1" key="1">
    <citation type="submission" date="2012-03" db="EMBL/GenBank/DDBJ databases">
        <title>Functional metagenomics reveals considerable lignocellulase gene clusters in the gut microbiome of a wood-feeding higher termite.</title>
        <authorList>
            <person name="Liu N."/>
        </authorList>
    </citation>
    <scope>NUCLEOTIDE SEQUENCE</scope>
</reference>
<organism evidence="1">
    <name type="scientific">uncultured bacterium contig00004</name>
    <dbReference type="NCBI Taxonomy" id="1181496"/>
    <lineage>
        <taxon>Bacteria</taxon>
        <taxon>environmental samples</taxon>
    </lineage>
</organism>
<name>A0A806JXV3_9BACT</name>
<protein>
    <submittedName>
        <fullName evidence="1">Uncharacterized protein</fullName>
    </submittedName>
</protein>
<proteinExistence type="predicted"/>
<evidence type="ECO:0000313" key="1">
    <source>
        <dbReference type="EMBL" id="AGS51565.1"/>
    </source>
</evidence>
<sequence length="44" mass="4712">MLAGLVIVPVVSMITKAPEKSVVDNSFACYEETVSVKVKDDLGK</sequence>